<keyword evidence="8" id="KW-0969">Cilium</keyword>
<dbReference type="InterPro" id="IPR006300">
    <property type="entry name" value="FlgB"/>
</dbReference>
<feature type="region of interest" description="Disordered" evidence="7">
    <location>
        <begin position="55"/>
        <end position="79"/>
    </location>
</feature>
<keyword evidence="4 6" id="KW-0975">Bacterial flagellum</keyword>
<gene>
    <name evidence="8" type="primary">flgB</name>
    <name evidence="8" type="ORF">CSA25_04065</name>
</gene>
<evidence type="ECO:0000256" key="2">
    <source>
        <dbReference type="ARBA" id="ARBA00009677"/>
    </source>
</evidence>
<name>A0A2G6MRT2_9BACT</name>
<comment type="similarity">
    <text evidence="2 6">Belongs to the flagella basal body rod proteins family.</text>
</comment>
<dbReference type="NCBIfam" id="TIGR01396">
    <property type="entry name" value="FlgB"/>
    <property type="match status" value="1"/>
</dbReference>
<evidence type="ECO:0000313" key="9">
    <source>
        <dbReference type="Proteomes" id="UP000231203"/>
    </source>
</evidence>
<feature type="compositionally biased region" description="Basic and acidic residues" evidence="7">
    <location>
        <begin position="62"/>
        <end position="73"/>
    </location>
</feature>
<organism evidence="8 9">
    <name type="scientific">Desulfobacter postgatei</name>
    <dbReference type="NCBI Taxonomy" id="2293"/>
    <lineage>
        <taxon>Bacteria</taxon>
        <taxon>Pseudomonadati</taxon>
        <taxon>Thermodesulfobacteriota</taxon>
        <taxon>Desulfobacteria</taxon>
        <taxon>Desulfobacterales</taxon>
        <taxon>Desulfobacteraceae</taxon>
        <taxon>Desulfobacter</taxon>
    </lineage>
</organism>
<dbReference type="PIRSF" id="PIRSF002889">
    <property type="entry name" value="Rod_FlgB"/>
    <property type="match status" value="1"/>
</dbReference>
<proteinExistence type="inferred from homology"/>
<keyword evidence="8" id="KW-0966">Cell projection</keyword>
<comment type="subunit">
    <text evidence="6">The basal body constitutes a major portion of the flagellar organelle and consists of a number of rings mounted on a central rod.</text>
</comment>
<evidence type="ECO:0000256" key="1">
    <source>
        <dbReference type="ARBA" id="ARBA00004117"/>
    </source>
</evidence>
<evidence type="ECO:0000256" key="6">
    <source>
        <dbReference type="PIRNR" id="PIRNR002889"/>
    </source>
</evidence>
<dbReference type="GO" id="GO:0030694">
    <property type="term" value="C:bacterial-type flagellum basal body, rod"/>
    <property type="evidence" value="ECO:0007669"/>
    <property type="project" value="InterPro"/>
</dbReference>
<evidence type="ECO:0000256" key="5">
    <source>
        <dbReference type="ARBA" id="ARBA00024934"/>
    </source>
</evidence>
<evidence type="ECO:0000256" key="7">
    <source>
        <dbReference type="SAM" id="MobiDB-lite"/>
    </source>
</evidence>
<dbReference type="EMBL" id="PDTI01000035">
    <property type="protein sequence ID" value="PIE62672.1"/>
    <property type="molecule type" value="Genomic_DNA"/>
</dbReference>
<reference evidence="8 9" key="1">
    <citation type="submission" date="2017-10" db="EMBL/GenBank/DDBJ databases">
        <title>Novel microbial diversity and functional potential in the marine mammal oral microbiome.</title>
        <authorList>
            <person name="Dudek N.K."/>
            <person name="Sun C.L."/>
            <person name="Burstein D."/>
            <person name="Kantor R.S."/>
            <person name="Aliaga Goltsman D.S."/>
            <person name="Bik E.M."/>
            <person name="Thomas B.C."/>
            <person name="Banfield J.F."/>
            <person name="Relman D.A."/>
        </authorList>
    </citation>
    <scope>NUCLEOTIDE SEQUENCE [LARGE SCALE GENOMIC DNA]</scope>
    <source>
        <strain evidence="8">DOLJORAL78_47_202</strain>
    </source>
</reference>
<sequence length="137" mass="15321">MADSRIFGKTHEMIAKSMDISTRRHTLIASNIANIDTIGYTPGDIDFQSALKRAMTEPEPDGLDKTHEKHLPGDSKGSAHGIHSMDSQDLDIYHLDSVNIDTQMMNLMENNVKFRSTAEMLLRKMTILNYAIDEGGQ</sequence>
<dbReference type="AlphaFoldDB" id="A0A2G6MRT2"/>
<comment type="function">
    <text evidence="5 6">Structural component of flagellum, the bacterial motility apparatus. Part of the rod structure of flagellar basal body.</text>
</comment>
<evidence type="ECO:0000256" key="4">
    <source>
        <dbReference type="ARBA" id="ARBA00023143"/>
    </source>
</evidence>
<evidence type="ECO:0000256" key="3">
    <source>
        <dbReference type="ARBA" id="ARBA00014376"/>
    </source>
</evidence>
<evidence type="ECO:0000313" key="8">
    <source>
        <dbReference type="EMBL" id="PIE62672.1"/>
    </source>
</evidence>
<comment type="caution">
    <text evidence="8">The sequence shown here is derived from an EMBL/GenBank/DDBJ whole genome shotgun (WGS) entry which is preliminary data.</text>
</comment>
<keyword evidence="8" id="KW-0282">Flagellum</keyword>
<accession>A0A2G6MRT2</accession>
<dbReference type="GO" id="GO:0071973">
    <property type="term" value="P:bacterial-type flagellum-dependent cell motility"/>
    <property type="evidence" value="ECO:0007669"/>
    <property type="project" value="InterPro"/>
</dbReference>
<protein>
    <recommendedName>
        <fullName evidence="3 6">Flagellar basal body rod protein FlgB</fullName>
    </recommendedName>
</protein>
<comment type="subcellular location">
    <subcellularLocation>
        <location evidence="1 6">Bacterial flagellum basal body</location>
    </subcellularLocation>
</comment>
<dbReference type="Proteomes" id="UP000231203">
    <property type="component" value="Unassembled WGS sequence"/>
</dbReference>